<dbReference type="GO" id="GO:0017071">
    <property type="term" value="C:intracellular cyclic nucleotide activated cation channel complex"/>
    <property type="evidence" value="ECO:0007669"/>
    <property type="project" value="TreeGrafter"/>
</dbReference>
<dbReference type="Pfam" id="PF00027">
    <property type="entry name" value="cNMP_binding"/>
    <property type="match status" value="1"/>
</dbReference>
<dbReference type="Gene3D" id="1.10.287.630">
    <property type="entry name" value="Helix hairpin bin"/>
    <property type="match status" value="1"/>
</dbReference>
<sequence>MFHKLWFGFRKVTPKQPEPKNAETQEEGQQSMEQEIKTTENDSRKTEEKVAEVKTAPTNTEQAATSQPSVWKSTTKPTPSTEESKSQEGSEAIPELSFQEHESSICIVQKPMEEESEINNSFSSECEQQPTVLTSGFADAQLQSLVIRMRERTSLYKEKLFDQDSSSSDETPPATPVKNKPPPKEDKDKKEEEKPEEEKDEAKLEEEICCDMIGYKFKRPPIKKFLQRLRVPESIDIYSDQLYTVWMCFVVLAWNWNCWFIPMRWAFKYQTPQILSIWLTVDYICDFIYLLDMLVFQVRLQFVKQGDIITDKIEIRKHYMKSLKFKLDLASIIPFDLLYLLLDYNPLFRLNRLLKYSIFFELNNRLESIMKKAYIYRIARTIGYLLFLLHLNACLYYWASHFEGIGSNKWVYNGKGNRYLRCYYWAVRTLITIGGIPEPVTVFELVFQGCNYFTGVFVFSSLLGQMRDIFGAATAGQTYYQTSLDNTVAYMNIYSVSRYVQNRVRKWYEYTWESQGQLDVSEMMEDMPVKMQLAIAIDQNYEIVSKVDLFKDCDQEMIYDMLLRLKSVVYLPGDFVCKKGDIGKEMFIIKSGQVQVLGGPDGKKVLVTLKAGSVFGEISLLAAGGGNRRTANVVASGFTNLFILNKKTLNEILVYYPDSQNILKKKAKKLFAEDKDKKAEVQQTPRKGFLFLIPQRPDTPKLFRILLVTIKHKGLDLLRKFREKETKAGDQMMLDATADENRNIKQFTPTVKERSEEQGRSSHPQTKPEEHHSVKHQSTPHSHEVVSSMDVHRAEDFNTNEDN</sequence>
<dbReference type="PROSITE" id="PS50042">
    <property type="entry name" value="CNMP_BINDING_3"/>
    <property type="match status" value="1"/>
</dbReference>
<dbReference type="CDD" id="cd00038">
    <property type="entry name" value="CAP_ED"/>
    <property type="match status" value="1"/>
</dbReference>
<evidence type="ECO:0000256" key="16">
    <source>
        <dbReference type="SAM" id="MobiDB-lite"/>
    </source>
</evidence>
<dbReference type="InterPro" id="IPR018488">
    <property type="entry name" value="cNMP-bd_CS"/>
</dbReference>
<dbReference type="SUPFAM" id="SSF81324">
    <property type="entry name" value="Voltage-gated potassium channels"/>
    <property type="match status" value="1"/>
</dbReference>
<evidence type="ECO:0000256" key="9">
    <source>
        <dbReference type="ARBA" id="ARBA00023065"/>
    </source>
</evidence>
<feature type="transmembrane region" description="Helical" evidence="17">
    <location>
        <begin position="378"/>
        <end position="399"/>
    </location>
</feature>
<keyword evidence="11" id="KW-1071">Ligand-gated ion channel</keyword>
<evidence type="ECO:0000256" key="13">
    <source>
        <dbReference type="ARBA" id="ARBA00023305"/>
    </source>
</evidence>
<keyword evidence="4" id="KW-0716">Sensory transduction</keyword>
<dbReference type="InterPro" id="IPR018490">
    <property type="entry name" value="cNMP-bd_dom_sf"/>
</dbReference>
<dbReference type="GO" id="GO:0030553">
    <property type="term" value="F:cGMP binding"/>
    <property type="evidence" value="ECO:0007669"/>
    <property type="project" value="UniProtKB-KW"/>
</dbReference>
<evidence type="ECO:0000256" key="3">
    <source>
        <dbReference type="ARBA" id="ARBA00022535"/>
    </source>
</evidence>
<dbReference type="InterPro" id="IPR050866">
    <property type="entry name" value="CNG_cation_channel"/>
</dbReference>
<feature type="compositionally biased region" description="Basic and acidic residues" evidence="16">
    <location>
        <begin position="751"/>
        <end position="772"/>
    </location>
</feature>
<keyword evidence="8" id="KW-0142">cGMP-binding</keyword>
<keyword evidence="9" id="KW-0406">Ion transport</keyword>
<evidence type="ECO:0000256" key="4">
    <source>
        <dbReference type="ARBA" id="ARBA00022606"/>
    </source>
</evidence>
<evidence type="ECO:0000256" key="15">
    <source>
        <dbReference type="ARBA" id="ARBA00036239"/>
    </source>
</evidence>
<keyword evidence="5 17" id="KW-0812">Transmembrane</keyword>
<dbReference type="FunFam" id="1.10.287.70:FF:000072">
    <property type="entry name" value="Cyclic nucleotide gated channel beta 3"/>
    <property type="match status" value="1"/>
</dbReference>
<dbReference type="PANTHER" id="PTHR45638">
    <property type="entry name" value="CYCLIC NUCLEOTIDE-GATED CATION CHANNEL SUBUNIT A"/>
    <property type="match status" value="1"/>
</dbReference>
<evidence type="ECO:0000256" key="11">
    <source>
        <dbReference type="ARBA" id="ARBA00023286"/>
    </source>
</evidence>
<dbReference type="Gene3D" id="2.60.120.10">
    <property type="entry name" value="Jelly Rolls"/>
    <property type="match status" value="1"/>
</dbReference>
<feature type="region of interest" description="Disordered" evidence="16">
    <location>
        <begin position="158"/>
        <end position="203"/>
    </location>
</feature>
<name>A0A1W5T533_9CHON</name>
<evidence type="ECO:0000256" key="6">
    <source>
        <dbReference type="ARBA" id="ARBA00022741"/>
    </source>
</evidence>
<keyword evidence="2" id="KW-0813">Transport</keyword>
<evidence type="ECO:0000256" key="2">
    <source>
        <dbReference type="ARBA" id="ARBA00022448"/>
    </source>
</evidence>
<dbReference type="PANTHER" id="PTHR45638:SF8">
    <property type="entry name" value="CYCLIC NUCLEOTIDE-GATED CATION CHANNEL BETA-3"/>
    <property type="match status" value="1"/>
</dbReference>
<feature type="transmembrane region" description="Helical" evidence="17">
    <location>
        <begin position="329"/>
        <end position="348"/>
    </location>
</feature>
<keyword evidence="6" id="KW-0547">Nucleotide-binding</keyword>
<organism evidence="19">
    <name type="scientific">Aptychotrema vincentiana</name>
    <name type="common">western shovelnose ray</name>
    <dbReference type="NCBI Taxonomy" id="495829"/>
    <lineage>
        <taxon>Eukaryota</taxon>
        <taxon>Metazoa</taxon>
        <taxon>Chordata</taxon>
        <taxon>Craniata</taxon>
        <taxon>Vertebrata</taxon>
        <taxon>Chondrichthyes</taxon>
        <taxon>Elasmobranchii</taxon>
        <taxon>Batoidea</taxon>
        <taxon>Rhinopristiformes</taxon>
        <taxon>Rhinobatidae</taxon>
        <taxon>Aptychotrema</taxon>
    </lineage>
</organism>
<protein>
    <submittedName>
        <fullName evidence="19">cGMP-gated cation channel beta-3</fullName>
    </submittedName>
</protein>
<comment type="catalytic activity">
    <reaction evidence="15">
        <text>Na(+)(in) = Na(+)(out)</text>
        <dbReference type="Rhea" id="RHEA:34963"/>
        <dbReference type="ChEBI" id="CHEBI:29101"/>
    </reaction>
</comment>
<dbReference type="SMART" id="SM00100">
    <property type="entry name" value="cNMP"/>
    <property type="match status" value="1"/>
</dbReference>
<feature type="transmembrane region" description="Helical" evidence="17">
    <location>
        <begin position="243"/>
        <end position="262"/>
    </location>
</feature>
<keyword evidence="13" id="KW-0844">Vision</keyword>
<keyword evidence="3" id="KW-0140">cGMP</keyword>
<dbReference type="FunFam" id="2.60.120.10:FF:000020">
    <property type="entry name" value="Cyclic nucleotide-gated channel beta 3"/>
    <property type="match status" value="1"/>
</dbReference>
<comment type="catalytic activity">
    <reaction evidence="14">
        <text>K(+)(in) = K(+)(out)</text>
        <dbReference type="Rhea" id="RHEA:29463"/>
        <dbReference type="ChEBI" id="CHEBI:29103"/>
    </reaction>
</comment>
<dbReference type="Gene3D" id="1.10.287.70">
    <property type="match status" value="1"/>
</dbReference>
<feature type="compositionally biased region" description="Basic and acidic residues" evidence="16">
    <location>
        <begin position="182"/>
        <end position="203"/>
    </location>
</feature>
<evidence type="ECO:0000256" key="1">
    <source>
        <dbReference type="ARBA" id="ARBA00004141"/>
    </source>
</evidence>
<dbReference type="GO" id="GO:0005222">
    <property type="term" value="F:intracellularly cAMP-activated cation channel activity"/>
    <property type="evidence" value="ECO:0007669"/>
    <property type="project" value="TreeGrafter"/>
</dbReference>
<evidence type="ECO:0000256" key="10">
    <source>
        <dbReference type="ARBA" id="ARBA00023136"/>
    </source>
</evidence>
<evidence type="ECO:0000256" key="7">
    <source>
        <dbReference type="ARBA" id="ARBA00022989"/>
    </source>
</evidence>
<feature type="domain" description="Cyclic nucleotide-binding" evidence="18">
    <location>
        <begin position="549"/>
        <end position="653"/>
    </location>
</feature>
<feature type="compositionally biased region" description="Low complexity" evidence="16">
    <location>
        <begin position="72"/>
        <end position="81"/>
    </location>
</feature>
<feature type="compositionally biased region" description="Polar residues" evidence="16">
    <location>
        <begin position="56"/>
        <end position="71"/>
    </location>
</feature>
<dbReference type="InterPro" id="IPR014710">
    <property type="entry name" value="RmlC-like_jellyroll"/>
</dbReference>
<feature type="compositionally biased region" description="Basic and acidic residues" evidence="16">
    <location>
        <begin position="34"/>
        <end position="52"/>
    </location>
</feature>
<dbReference type="FunFam" id="1.10.287.630:FF:000001">
    <property type="entry name" value="Cyclic nucleotide-gated channel alpha 3"/>
    <property type="match status" value="1"/>
</dbReference>
<keyword evidence="10 17" id="KW-0472">Membrane</keyword>
<accession>A0A1W5T533</accession>
<keyword evidence="7 17" id="KW-1133">Transmembrane helix</keyword>
<dbReference type="GO" id="GO:0007601">
    <property type="term" value="P:visual perception"/>
    <property type="evidence" value="ECO:0007669"/>
    <property type="project" value="UniProtKB-KW"/>
</dbReference>
<feature type="region of interest" description="Disordered" evidence="16">
    <location>
        <begin position="1"/>
        <end position="125"/>
    </location>
</feature>
<evidence type="ECO:0000256" key="12">
    <source>
        <dbReference type="ARBA" id="ARBA00023303"/>
    </source>
</evidence>
<evidence type="ECO:0000256" key="8">
    <source>
        <dbReference type="ARBA" id="ARBA00022992"/>
    </source>
</evidence>
<dbReference type="InterPro" id="IPR005821">
    <property type="entry name" value="Ion_trans_dom"/>
</dbReference>
<dbReference type="GO" id="GO:0044877">
    <property type="term" value="F:protein-containing complex binding"/>
    <property type="evidence" value="ECO:0007669"/>
    <property type="project" value="TreeGrafter"/>
</dbReference>
<comment type="subcellular location">
    <subcellularLocation>
        <location evidence="1">Membrane</location>
        <topology evidence="1">Multi-pass membrane protein</topology>
    </subcellularLocation>
</comment>
<dbReference type="PROSITE" id="PS00889">
    <property type="entry name" value="CNMP_BINDING_2"/>
    <property type="match status" value="1"/>
</dbReference>
<dbReference type="AlphaFoldDB" id="A0A1W5T533"/>
<dbReference type="EMBL" id="KY820621">
    <property type="protein sequence ID" value="ARF06957.1"/>
    <property type="molecule type" value="mRNA"/>
</dbReference>
<keyword evidence="12" id="KW-0407">Ion channel</keyword>
<dbReference type="GO" id="GO:0005886">
    <property type="term" value="C:plasma membrane"/>
    <property type="evidence" value="ECO:0007669"/>
    <property type="project" value="TreeGrafter"/>
</dbReference>
<feature type="region of interest" description="Disordered" evidence="16">
    <location>
        <begin position="735"/>
        <end position="803"/>
    </location>
</feature>
<evidence type="ECO:0000259" key="18">
    <source>
        <dbReference type="PROSITE" id="PS50042"/>
    </source>
</evidence>
<dbReference type="SUPFAM" id="SSF51206">
    <property type="entry name" value="cAMP-binding domain-like"/>
    <property type="match status" value="1"/>
</dbReference>
<dbReference type="GO" id="GO:0005223">
    <property type="term" value="F:intracellularly cGMP-activated cation channel activity"/>
    <property type="evidence" value="ECO:0007669"/>
    <property type="project" value="TreeGrafter"/>
</dbReference>
<dbReference type="PROSITE" id="PS00888">
    <property type="entry name" value="CNMP_BINDING_1"/>
    <property type="match status" value="1"/>
</dbReference>
<proteinExistence type="evidence at transcript level"/>
<dbReference type="GO" id="GO:0001750">
    <property type="term" value="C:photoreceptor outer segment"/>
    <property type="evidence" value="ECO:0007669"/>
    <property type="project" value="TreeGrafter"/>
</dbReference>
<reference evidence="19" key="1">
    <citation type="journal article" date="2017" name="Dev. Biol.">
        <title>Evolution of the vertebrate phototransduction cascade activation steps.</title>
        <authorList>
            <person name="Lamb T.D."/>
            <person name="Hunt D.M."/>
        </authorList>
    </citation>
    <scope>NUCLEOTIDE SEQUENCE</scope>
</reference>
<evidence type="ECO:0000256" key="5">
    <source>
        <dbReference type="ARBA" id="ARBA00022692"/>
    </source>
</evidence>
<evidence type="ECO:0000256" key="14">
    <source>
        <dbReference type="ARBA" id="ARBA00034430"/>
    </source>
</evidence>
<dbReference type="InterPro" id="IPR000595">
    <property type="entry name" value="cNMP-bd_dom"/>
</dbReference>
<feature type="transmembrane region" description="Helical" evidence="17">
    <location>
        <begin position="274"/>
        <end position="291"/>
    </location>
</feature>
<dbReference type="Pfam" id="PF00520">
    <property type="entry name" value="Ion_trans"/>
    <property type="match status" value="1"/>
</dbReference>
<evidence type="ECO:0000256" key="17">
    <source>
        <dbReference type="SAM" id="Phobius"/>
    </source>
</evidence>
<evidence type="ECO:0000313" key="19">
    <source>
        <dbReference type="EMBL" id="ARF06957.1"/>
    </source>
</evidence>